<reference evidence="2 3" key="2">
    <citation type="submission" date="2024-07" db="EMBL/GenBank/DDBJ databases">
        <authorList>
            <person name="Akdeniz Z."/>
        </authorList>
    </citation>
    <scope>NUCLEOTIDE SEQUENCE [LARGE SCALE GENOMIC DNA]</scope>
</reference>
<accession>A0AA86P8W9</accession>
<dbReference type="EMBL" id="CAXDID020000052">
    <property type="protein sequence ID" value="CAL6005712.1"/>
    <property type="molecule type" value="Genomic_DNA"/>
</dbReference>
<dbReference type="EMBL" id="CATOUU010000517">
    <property type="protein sequence ID" value="CAI9932375.1"/>
    <property type="molecule type" value="Genomic_DNA"/>
</dbReference>
<dbReference type="Proteomes" id="UP001642409">
    <property type="component" value="Unassembled WGS sequence"/>
</dbReference>
<proteinExistence type="predicted"/>
<comment type="caution">
    <text evidence="1">The sequence shown here is derived from an EMBL/GenBank/DDBJ whole genome shotgun (WGS) entry which is preliminary data.</text>
</comment>
<gene>
    <name evidence="2" type="ORF">HINF_LOCUS19638</name>
    <name evidence="1" type="ORF">HINF_LOCUS20020</name>
</gene>
<reference evidence="1" key="1">
    <citation type="submission" date="2023-06" db="EMBL/GenBank/DDBJ databases">
        <authorList>
            <person name="Kurt Z."/>
        </authorList>
    </citation>
    <scope>NUCLEOTIDE SEQUENCE</scope>
</reference>
<evidence type="ECO:0000313" key="1">
    <source>
        <dbReference type="EMBL" id="CAI9932375.1"/>
    </source>
</evidence>
<evidence type="ECO:0000313" key="2">
    <source>
        <dbReference type="EMBL" id="CAL6005712.1"/>
    </source>
</evidence>
<name>A0AA86P8W9_9EUKA</name>
<dbReference type="AlphaFoldDB" id="A0AA86P8W9"/>
<keyword evidence="3" id="KW-1185">Reference proteome</keyword>
<organism evidence="1">
    <name type="scientific">Hexamita inflata</name>
    <dbReference type="NCBI Taxonomy" id="28002"/>
    <lineage>
        <taxon>Eukaryota</taxon>
        <taxon>Metamonada</taxon>
        <taxon>Diplomonadida</taxon>
        <taxon>Hexamitidae</taxon>
        <taxon>Hexamitinae</taxon>
        <taxon>Hexamita</taxon>
    </lineage>
</organism>
<protein>
    <submittedName>
        <fullName evidence="2">Hypothetical_protein</fullName>
    </submittedName>
</protein>
<evidence type="ECO:0000313" key="3">
    <source>
        <dbReference type="Proteomes" id="UP001642409"/>
    </source>
</evidence>
<sequence length="145" mass="17288">MEDRYGAILLSRTVKNKEKQENVLKIHVHVIAEAARYWVKNSKNMALTTKDQQQELKLKKIKYPIQSIQKITQLTITLIIQEVTNWKVQIVAYQREYQKRCAINFLNQKQKQFVIIYYNMVEQVEQDNFGILNKKKLQNVVINSY</sequence>